<reference evidence="3 4" key="1">
    <citation type="submission" date="2020-08" db="EMBL/GenBank/DDBJ databases">
        <title>Sequencing the genomes of 1000 actinobacteria strains.</title>
        <authorList>
            <person name="Klenk H.-P."/>
        </authorList>
    </citation>
    <scope>NUCLEOTIDE SEQUENCE [LARGE SCALE GENOMIC DNA]</scope>
    <source>
        <strain evidence="3 4">DSM 45913</strain>
    </source>
</reference>
<keyword evidence="1" id="KW-0560">Oxidoreductase</keyword>
<gene>
    <name evidence="3" type="ORF">FHU36_005007</name>
</gene>
<feature type="region of interest" description="Disordered" evidence="2">
    <location>
        <begin position="132"/>
        <end position="152"/>
    </location>
</feature>
<accession>A0A7X0C4P9</accession>
<dbReference type="GO" id="GO:0016491">
    <property type="term" value="F:oxidoreductase activity"/>
    <property type="evidence" value="ECO:0007669"/>
    <property type="project" value="UniProtKB-KW"/>
</dbReference>
<dbReference type="AlphaFoldDB" id="A0A7X0C4P9"/>
<evidence type="ECO:0000256" key="1">
    <source>
        <dbReference type="ARBA" id="ARBA00023002"/>
    </source>
</evidence>
<evidence type="ECO:0000256" key="2">
    <source>
        <dbReference type="SAM" id="MobiDB-lite"/>
    </source>
</evidence>
<organism evidence="3 4">
    <name type="scientific">Nonomuraea muscovyensis</name>
    <dbReference type="NCBI Taxonomy" id="1124761"/>
    <lineage>
        <taxon>Bacteria</taxon>
        <taxon>Bacillati</taxon>
        <taxon>Actinomycetota</taxon>
        <taxon>Actinomycetes</taxon>
        <taxon>Streptosporangiales</taxon>
        <taxon>Streptosporangiaceae</taxon>
        <taxon>Nonomuraea</taxon>
    </lineage>
</organism>
<sequence length="177" mass="18335">MTAWTPAGMPDLTGRTAIVTGADSGIGLPTAPELARHGARVTARSAEKGAAAVSGIRQAVPDARVAYARLDLADLASVREFAAGIDQVDLLVDNAGVAMTPKSLTKDGFELQFGTNHLGHFALRPAAAPVAGAAGRGRGRGLQRRPRARRHRLEDAGRGPLASVMGVCPVRECPTRG</sequence>
<dbReference type="Gene3D" id="3.40.50.720">
    <property type="entry name" value="NAD(P)-binding Rossmann-like Domain"/>
    <property type="match status" value="1"/>
</dbReference>
<comment type="caution">
    <text evidence="3">The sequence shown here is derived from an EMBL/GenBank/DDBJ whole genome shotgun (WGS) entry which is preliminary data.</text>
</comment>
<dbReference type="PANTHER" id="PTHR43157">
    <property type="entry name" value="PHOSPHATIDYLINOSITOL-GLYCAN BIOSYNTHESIS CLASS F PROTEIN-RELATED"/>
    <property type="match status" value="1"/>
</dbReference>
<dbReference type="Pfam" id="PF00106">
    <property type="entry name" value="adh_short"/>
    <property type="match status" value="1"/>
</dbReference>
<keyword evidence="4" id="KW-1185">Reference proteome</keyword>
<evidence type="ECO:0000313" key="3">
    <source>
        <dbReference type="EMBL" id="MBB6348462.1"/>
    </source>
</evidence>
<dbReference type="Proteomes" id="UP000583800">
    <property type="component" value="Unassembled WGS sequence"/>
</dbReference>
<proteinExistence type="predicted"/>
<evidence type="ECO:0000313" key="4">
    <source>
        <dbReference type="Proteomes" id="UP000583800"/>
    </source>
</evidence>
<dbReference type="PRINTS" id="PR00081">
    <property type="entry name" value="GDHRDH"/>
</dbReference>
<dbReference type="RefSeq" id="WP_312891785.1">
    <property type="nucleotide sequence ID" value="NZ_JACHJB010000002.1"/>
</dbReference>
<dbReference type="SUPFAM" id="SSF51735">
    <property type="entry name" value="NAD(P)-binding Rossmann-fold domains"/>
    <property type="match status" value="1"/>
</dbReference>
<dbReference type="PANTHER" id="PTHR43157:SF31">
    <property type="entry name" value="PHOSPHATIDYLINOSITOL-GLYCAN BIOSYNTHESIS CLASS F PROTEIN"/>
    <property type="match status" value="1"/>
</dbReference>
<protein>
    <submittedName>
        <fullName evidence="3">NAD(P)-dependent dehydrogenase (Short-subunit alcohol dehydrogenase family)</fullName>
    </submittedName>
</protein>
<feature type="compositionally biased region" description="Basic residues" evidence="2">
    <location>
        <begin position="137"/>
        <end position="151"/>
    </location>
</feature>
<dbReference type="InterPro" id="IPR002347">
    <property type="entry name" value="SDR_fam"/>
</dbReference>
<name>A0A7X0C4P9_9ACTN</name>
<dbReference type="EMBL" id="JACHJB010000002">
    <property type="protein sequence ID" value="MBB6348462.1"/>
    <property type="molecule type" value="Genomic_DNA"/>
</dbReference>
<dbReference type="InterPro" id="IPR036291">
    <property type="entry name" value="NAD(P)-bd_dom_sf"/>
</dbReference>